<gene>
    <name evidence="2" type="ORF">RCOM_0021590</name>
</gene>
<evidence type="ECO:0000259" key="1">
    <source>
        <dbReference type="Pfam" id="PF12776"/>
    </source>
</evidence>
<keyword evidence="3" id="KW-1185">Reference proteome</keyword>
<accession>B9T727</accession>
<feature type="non-terminal residue" evidence="2">
    <location>
        <position position="1"/>
    </location>
</feature>
<feature type="non-terminal residue" evidence="2">
    <location>
        <position position="61"/>
    </location>
</feature>
<evidence type="ECO:0000313" key="3">
    <source>
        <dbReference type="Proteomes" id="UP000008311"/>
    </source>
</evidence>
<sequence>GYENNKKFKVKCLHEHVENHLKTVKNERATISTLQAKNGFRWDDTATKYVYDEQMMVSILN</sequence>
<proteinExistence type="predicted"/>
<dbReference type="Pfam" id="PF12776">
    <property type="entry name" value="Myb_DNA-bind_3"/>
    <property type="match status" value="1"/>
</dbReference>
<protein>
    <recommendedName>
        <fullName evidence="1">Myb/SANT-like domain-containing protein</fullName>
    </recommendedName>
</protein>
<reference evidence="3" key="1">
    <citation type="journal article" date="2010" name="Nat. Biotechnol.">
        <title>Draft genome sequence of the oilseed species Ricinus communis.</title>
        <authorList>
            <person name="Chan A.P."/>
            <person name="Crabtree J."/>
            <person name="Zhao Q."/>
            <person name="Lorenzi H."/>
            <person name="Orvis J."/>
            <person name="Puiu D."/>
            <person name="Melake-Berhan A."/>
            <person name="Jones K.M."/>
            <person name="Redman J."/>
            <person name="Chen G."/>
            <person name="Cahoon E.B."/>
            <person name="Gedil M."/>
            <person name="Stanke M."/>
            <person name="Haas B.J."/>
            <person name="Wortman J.R."/>
            <person name="Fraser-Liggett C.M."/>
            <person name="Ravel J."/>
            <person name="Rabinowicz P.D."/>
        </authorList>
    </citation>
    <scope>NUCLEOTIDE SEQUENCE [LARGE SCALE GENOMIC DNA]</scope>
    <source>
        <strain evidence="3">cv. Hale</strain>
    </source>
</reference>
<dbReference type="EMBL" id="EQ974690">
    <property type="protein sequence ID" value="EEF28337.1"/>
    <property type="molecule type" value="Genomic_DNA"/>
</dbReference>
<organism evidence="2 3">
    <name type="scientific">Ricinus communis</name>
    <name type="common">Castor bean</name>
    <dbReference type="NCBI Taxonomy" id="3988"/>
    <lineage>
        <taxon>Eukaryota</taxon>
        <taxon>Viridiplantae</taxon>
        <taxon>Streptophyta</taxon>
        <taxon>Embryophyta</taxon>
        <taxon>Tracheophyta</taxon>
        <taxon>Spermatophyta</taxon>
        <taxon>Magnoliopsida</taxon>
        <taxon>eudicotyledons</taxon>
        <taxon>Gunneridae</taxon>
        <taxon>Pentapetalae</taxon>
        <taxon>rosids</taxon>
        <taxon>fabids</taxon>
        <taxon>Malpighiales</taxon>
        <taxon>Euphorbiaceae</taxon>
        <taxon>Acalyphoideae</taxon>
        <taxon>Acalypheae</taxon>
        <taxon>Ricinus</taxon>
    </lineage>
</organism>
<evidence type="ECO:0000313" key="2">
    <source>
        <dbReference type="EMBL" id="EEF28337.1"/>
    </source>
</evidence>
<dbReference type="AlphaFoldDB" id="B9T727"/>
<feature type="domain" description="Myb/SANT-like" evidence="1">
    <location>
        <begin position="5"/>
        <end position="50"/>
    </location>
</feature>
<dbReference type="InParanoid" id="B9T727"/>
<dbReference type="Proteomes" id="UP000008311">
    <property type="component" value="Unassembled WGS sequence"/>
</dbReference>
<name>B9T727_RICCO</name>
<dbReference type="InterPro" id="IPR024752">
    <property type="entry name" value="Myb/SANT-like_dom"/>
</dbReference>